<dbReference type="PROSITE" id="PS51257">
    <property type="entry name" value="PROKAR_LIPOPROTEIN"/>
    <property type="match status" value="1"/>
</dbReference>
<gene>
    <name evidence="1" type="ORF">ALO47_04837</name>
</gene>
<accession>A0A0N8SR57</accession>
<proteinExistence type="predicted"/>
<name>A0A0N8SR57_PSESI</name>
<organism evidence="1 2">
    <name type="scientific">Pseudomonas syringae pv. ribicola</name>
    <dbReference type="NCBI Taxonomy" id="55398"/>
    <lineage>
        <taxon>Bacteria</taxon>
        <taxon>Pseudomonadati</taxon>
        <taxon>Pseudomonadota</taxon>
        <taxon>Gammaproteobacteria</taxon>
        <taxon>Pseudomonadales</taxon>
        <taxon>Pseudomonadaceae</taxon>
        <taxon>Pseudomonas</taxon>
    </lineage>
</organism>
<dbReference type="PATRIC" id="fig|55398.3.peg.2683"/>
<dbReference type="Proteomes" id="UP000050554">
    <property type="component" value="Unassembled WGS sequence"/>
</dbReference>
<comment type="caution">
    <text evidence="1">The sequence shown here is derived from an EMBL/GenBank/DDBJ whole genome shotgun (WGS) entry which is preliminary data.</text>
</comment>
<sequence>MLKRSGIVSQAVFATACCGNIGGPYSPWGAESGVSMQALDHAHYLALVQGAEVLEADGTGDKVLRLNDGSMLKLFRRKRLISSAAWYPYAKRFADNCLTLAKRAIPCPHVRTVYRIADIARDAVHYDPLAGHTLRQLLGKAASDDDLRMQLGRFIANLHEKGVYFRSAHLGNVILTPEGTLGLIDIADLKTYRRPLRKNLRLRNFKHMLRYLEDRQWLLGDGNPAFLNGYLSGQSVCAAAELTQAMN</sequence>
<protein>
    <submittedName>
        <fullName evidence="1">Toluene tolerance protein</fullName>
    </submittedName>
</protein>
<evidence type="ECO:0000313" key="1">
    <source>
        <dbReference type="EMBL" id="KPY51064.1"/>
    </source>
</evidence>
<dbReference type="SUPFAM" id="SSF56112">
    <property type="entry name" value="Protein kinase-like (PK-like)"/>
    <property type="match status" value="1"/>
</dbReference>
<dbReference type="InterPro" id="IPR011009">
    <property type="entry name" value="Kinase-like_dom_sf"/>
</dbReference>
<dbReference type="AlphaFoldDB" id="A0A0N8SR57"/>
<evidence type="ECO:0000313" key="2">
    <source>
        <dbReference type="Proteomes" id="UP000050554"/>
    </source>
</evidence>
<reference evidence="1 2" key="1">
    <citation type="submission" date="2015-09" db="EMBL/GenBank/DDBJ databases">
        <title>Genome announcement of multiple Pseudomonas syringae strains.</title>
        <authorList>
            <person name="Thakur S."/>
            <person name="Wang P.W."/>
            <person name="Gong Y."/>
            <person name="Weir B.S."/>
            <person name="Guttman D.S."/>
        </authorList>
    </citation>
    <scope>NUCLEOTIDE SEQUENCE [LARGE SCALE GENOMIC DNA]</scope>
    <source>
        <strain evidence="1 2">ICMP3882</strain>
    </source>
</reference>
<dbReference type="EMBL" id="LJRF01000020">
    <property type="protein sequence ID" value="KPY51064.1"/>
    <property type="molecule type" value="Genomic_DNA"/>
</dbReference>